<organism evidence="1">
    <name type="scientific">Ixodes ricinus</name>
    <name type="common">Common tick</name>
    <name type="synonym">Acarus ricinus</name>
    <dbReference type="NCBI Taxonomy" id="34613"/>
    <lineage>
        <taxon>Eukaryota</taxon>
        <taxon>Metazoa</taxon>
        <taxon>Ecdysozoa</taxon>
        <taxon>Arthropoda</taxon>
        <taxon>Chelicerata</taxon>
        <taxon>Arachnida</taxon>
        <taxon>Acari</taxon>
        <taxon>Parasitiformes</taxon>
        <taxon>Ixodida</taxon>
        <taxon>Ixodoidea</taxon>
        <taxon>Ixodidae</taxon>
        <taxon>Ixodinae</taxon>
        <taxon>Ixodes</taxon>
    </lineage>
</organism>
<proteinExistence type="predicted"/>
<name>A0A6B0UFY9_IXORI</name>
<dbReference type="EMBL" id="GIFC01006661">
    <property type="protein sequence ID" value="MXU88744.1"/>
    <property type="molecule type" value="Transcribed_RNA"/>
</dbReference>
<protein>
    <submittedName>
        <fullName evidence="1">Putative secreted protein</fullName>
    </submittedName>
</protein>
<dbReference type="AlphaFoldDB" id="A0A6B0UFY9"/>
<sequence>MSRCLDVVCASLSLLSKSAEGDTNGSFSLFPDSERYHLVLCTSDFSKHDFMLPRSKAADFPSSVVTDRVRLAEHVFRTPGLRHALQAFHHASAACVRLRCTRR</sequence>
<accession>A0A6B0UFY9</accession>
<reference evidence="1" key="1">
    <citation type="submission" date="2019-12" db="EMBL/GenBank/DDBJ databases">
        <title>An insight into the sialome of adult female Ixodes ricinus ticks feeding for 6 days.</title>
        <authorList>
            <person name="Perner J."/>
            <person name="Ribeiro J.M.C."/>
        </authorList>
    </citation>
    <scope>NUCLEOTIDE SEQUENCE</scope>
    <source>
        <strain evidence="1">Semi-engorged</strain>
        <tissue evidence="1">Salivary glands</tissue>
    </source>
</reference>
<evidence type="ECO:0000313" key="1">
    <source>
        <dbReference type="EMBL" id="MXU88744.1"/>
    </source>
</evidence>